<organism evidence="1 2">
    <name type="scientific">Zarea fungicola</name>
    <dbReference type="NCBI Taxonomy" id="93591"/>
    <lineage>
        <taxon>Eukaryota</taxon>
        <taxon>Fungi</taxon>
        <taxon>Dikarya</taxon>
        <taxon>Ascomycota</taxon>
        <taxon>Pezizomycotina</taxon>
        <taxon>Sordariomycetes</taxon>
        <taxon>Hypocreomycetidae</taxon>
        <taxon>Hypocreales</taxon>
        <taxon>Cordycipitaceae</taxon>
        <taxon>Zarea</taxon>
    </lineage>
</organism>
<evidence type="ECO:0000313" key="1">
    <source>
        <dbReference type="EMBL" id="KAJ2979355.1"/>
    </source>
</evidence>
<dbReference type="Proteomes" id="UP001143910">
    <property type="component" value="Unassembled WGS sequence"/>
</dbReference>
<accession>A0ACC1NJ55</accession>
<comment type="caution">
    <text evidence="1">The sequence shown here is derived from an EMBL/GenBank/DDBJ whole genome shotgun (WGS) entry which is preliminary data.</text>
</comment>
<proteinExistence type="predicted"/>
<name>A0ACC1NJ55_9HYPO</name>
<keyword evidence="2" id="KW-1185">Reference proteome</keyword>
<sequence length="876" mass="94611">MPSPISFKNQTVVVTGAETNQGKDFIRLFAKHGANVVAARIGEAPGSARRKGVNDAGGNIVAVEHSFDDAAKVVQTAIDAFGRIDVIINYCESAKKSSLEMMTEEKWENAMDSQAKVPFKLARAAWPFFKRQKFGRIISTISPAGLYGATNQINTSTAQMGLVGFTETLAKEGVKYNIYANLISISAGIQNFLPEDVLAPLTPEVTAAAPLAVALAHSASRETGSIFETANGQVAKVRWERASGAVLRADATLTPGAVLRRWDEVADFKKPEYPSTTAAILDMLKASRLLPANPSDEEPRFDGKVVIVTGGGAGVGRAYCLQFAKLGASVVVNDFKDPGAVVEEIRKLGGQAVACKASVENGEDVVNAAIKNFGRVDILINNAGILRDKSLANTTDKDWDDVYQVHLKGTYSCTKAAYPYMIRQRYGRIINTTSTSGIYGNFGQTNYSTAKAALIGFSRSLAVEGAQYNIRVNTIAPTAGTQLTRTVLPEEVVQALKPEYIAPVVALLCSDKLRDTGLVFEVGGGFQTQTRWQRSEGSIFSPENMTPENITNEWASIVDFDNGQADHPRFISDSLPRSRFESGSVGALERIEEAIKTPMSTVKGSWADRDVILYNTSLGARSEELELVYEHHPNFHAIPTFGVIPQYAAKGKNLGDILPNFNPALLLHGEQYLEIRKFPIPTTAEVVHTPKLLEVVDKGNAAVVYSSITTRDAQTGQDLFYSESASFIRKSGGFGGPSKGTSRGDATTLFQPPNRKPDIVLKQKTTPDQAALYRLNGDYNPIHIDPVVSKKGGFAKPILHGLCTFGITAKHISEACGPFRSIKVRFSGIVIPGQTLVIELWKESNAIIFQTRVEETGKLAISGGGARLLGTGDARL</sequence>
<protein>
    <submittedName>
        <fullName evidence="1">Uncharacterized protein</fullName>
    </submittedName>
</protein>
<gene>
    <name evidence="1" type="ORF">NQ176_g3311</name>
</gene>
<dbReference type="EMBL" id="JANJQO010000291">
    <property type="protein sequence ID" value="KAJ2979355.1"/>
    <property type="molecule type" value="Genomic_DNA"/>
</dbReference>
<evidence type="ECO:0000313" key="2">
    <source>
        <dbReference type="Proteomes" id="UP001143910"/>
    </source>
</evidence>
<reference evidence="1" key="1">
    <citation type="submission" date="2022-08" db="EMBL/GenBank/DDBJ databases">
        <title>Genome Sequence of Lecanicillium fungicola.</title>
        <authorList>
            <person name="Buettner E."/>
        </authorList>
    </citation>
    <scope>NUCLEOTIDE SEQUENCE</scope>
    <source>
        <strain evidence="1">Babe33</strain>
    </source>
</reference>